<proteinExistence type="predicted"/>
<organism evidence="1 2">
    <name type="scientific">Pristionchus fissidentatus</name>
    <dbReference type="NCBI Taxonomy" id="1538716"/>
    <lineage>
        <taxon>Eukaryota</taxon>
        <taxon>Metazoa</taxon>
        <taxon>Ecdysozoa</taxon>
        <taxon>Nematoda</taxon>
        <taxon>Chromadorea</taxon>
        <taxon>Rhabditida</taxon>
        <taxon>Rhabditina</taxon>
        <taxon>Diplogasteromorpha</taxon>
        <taxon>Diplogasteroidea</taxon>
        <taxon>Neodiplogasteridae</taxon>
        <taxon>Pristionchus</taxon>
    </lineage>
</organism>
<sequence length="101" mass="11779">HIRVGRGLRLRRHFNRLPKIALDAVVVLQRTSCLFSGLWLRCTGRFYCRGRSFLGGGRGLRGRGDSGRSRSRCGSRIWKGRSVLFRLFRLRLHLQLNIRKM</sequence>
<gene>
    <name evidence="1" type="ORF">PFISCL1PPCAC_9032</name>
</gene>
<accession>A0AAV5VDI3</accession>
<comment type="caution">
    <text evidence="1">The sequence shown here is derived from an EMBL/GenBank/DDBJ whole genome shotgun (WGS) entry which is preliminary data.</text>
</comment>
<evidence type="ECO:0008006" key="3">
    <source>
        <dbReference type="Google" id="ProtNLM"/>
    </source>
</evidence>
<evidence type="ECO:0000313" key="1">
    <source>
        <dbReference type="EMBL" id="GMT17735.1"/>
    </source>
</evidence>
<feature type="non-terminal residue" evidence="1">
    <location>
        <position position="101"/>
    </location>
</feature>
<reference evidence="1" key="1">
    <citation type="submission" date="2023-10" db="EMBL/GenBank/DDBJ databases">
        <title>Genome assembly of Pristionchus species.</title>
        <authorList>
            <person name="Yoshida K."/>
            <person name="Sommer R.J."/>
        </authorList>
    </citation>
    <scope>NUCLEOTIDE SEQUENCE</scope>
    <source>
        <strain evidence="1">RS5133</strain>
    </source>
</reference>
<dbReference type="AlphaFoldDB" id="A0AAV5VDI3"/>
<dbReference type="Proteomes" id="UP001432322">
    <property type="component" value="Unassembled WGS sequence"/>
</dbReference>
<evidence type="ECO:0000313" key="2">
    <source>
        <dbReference type="Proteomes" id="UP001432322"/>
    </source>
</evidence>
<protein>
    <recommendedName>
        <fullName evidence="3">Ribosomal protein</fullName>
    </recommendedName>
</protein>
<name>A0AAV5VDI3_9BILA</name>
<feature type="non-terminal residue" evidence="1">
    <location>
        <position position="1"/>
    </location>
</feature>
<keyword evidence="2" id="KW-1185">Reference proteome</keyword>
<dbReference type="EMBL" id="BTSY01000003">
    <property type="protein sequence ID" value="GMT17735.1"/>
    <property type="molecule type" value="Genomic_DNA"/>
</dbReference>